<accession>A0ABD2Y1S5</accession>
<dbReference type="GO" id="GO:0016757">
    <property type="term" value="F:glycosyltransferase activity"/>
    <property type="evidence" value="ECO:0007669"/>
    <property type="project" value="UniProtKB-KW"/>
</dbReference>
<gene>
    <name evidence="7" type="ORF">ACH5RR_039753</name>
</gene>
<evidence type="ECO:0000256" key="3">
    <source>
        <dbReference type="ARBA" id="ARBA00022679"/>
    </source>
</evidence>
<evidence type="ECO:0000313" key="8">
    <source>
        <dbReference type="Proteomes" id="UP001630127"/>
    </source>
</evidence>
<evidence type="ECO:0000313" key="7">
    <source>
        <dbReference type="EMBL" id="KAL3500660.1"/>
    </source>
</evidence>
<dbReference type="InterPro" id="IPR044174">
    <property type="entry name" value="BC10-like"/>
</dbReference>
<evidence type="ECO:0000256" key="4">
    <source>
        <dbReference type="ARBA" id="ARBA00023136"/>
    </source>
</evidence>
<dbReference type="PANTHER" id="PTHR31042:SF8">
    <property type="entry name" value="CORE-2_I-BRANCHING BETA-1,6-N-ACETYLGLUCOSAMINYLTRANSFERASE FAMILY PROTEIN"/>
    <property type="match status" value="1"/>
</dbReference>
<name>A0ABD2Y1S5_9GENT</name>
<feature type="transmembrane region" description="Helical" evidence="6">
    <location>
        <begin position="23"/>
        <end position="45"/>
    </location>
</feature>
<reference evidence="7 8" key="1">
    <citation type="submission" date="2024-11" db="EMBL/GenBank/DDBJ databases">
        <title>A near-complete genome assembly of Cinchona calisaya.</title>
        <authorList>
            <person name="Lian D.C."/>
            <person name="Zhao X.W."/>
            <person name="Wei L."/>
        </authorList>
    </citation>
    <scope>NUCLEOTIDE SEQUENCE [LARGE SCALE GENOMIC DNA]</scope>
    <source>
        <tissue evidence="7">Nenye</tissue>
    </source>
</reference>
<dbReference type="PANTHER" id="PTHR31042">
    <property type="entry name" value="CORE-2/I-BRANCHING BETA-1,6-N-ACETYLGLUCOSAMINYLTRANSFERASE FAMILY PROTEIN-RELATED"/>
    <property type="match status" value="1"/>
</dbReference>
<sequence>MGNGKEFAVVHRTSQIRASPNRLLHLLVLFLGLCFIFSVVSVYMIRHHGANDVVATLMQPCFEKELVSLECWIKPPSKLLHSMSDEELFWRASSPPRIKKYPFNRVPKIAFMFLTKGPLPLVPLWERFFKEHSGLYEIYVHSLPSYQADFPPTSAFYRRQIPSQVAKWGRMSICDAERRLLANALLDINNEWFVLLSESCIPLYNFSIICNYITKSKYSFVGAFDDPALIRRGHYDENMAPEVEISQWRKGSQWFQINRKLALFIVADTKFYPKFNEFCRPPCVGDEHYFPTVLTIQAPDLLANRSITWVDWSREGAHPATFGSTNITEQLMKRMLENNTCPYNNQPTSICYLFARKFAPSALEPLFLLAPKYLGY</sequence>
<keyword evidence="6" id="KW-0812">Transmembrane</keyword>
<evidence type="ECO:0000256" key="2">
    <source>
        <dbReference type="ARBA" id="ARBA00022676"/>
    </source>
</evidence>
<keyword evidence="4 6" id="KW-0472">Membrane</keyword>
<evidence type="ECO:0000256" key="1">
    <source>
        <dbReference type="ARBA" id="ARBA00004606"/>
    </source>
</evidence>
<dbReference type="Pfam" id="PF02485">
    <property type="entry name" value="Branch"/>
    <property type="match status" value="1"/>
</dbReference>
<proteinExistence type="predicted"/>
<evidence type="ECO:0000256" key="6">
    <source>
        <dbReference type="SAM" id="Phobius"/>
    </source>
</evidence>
<protein>
    <recommendedName>
        <fullName evidence="9">Core-2/I-branching beta-1,6-N-acetylglucosaminyltransferase family protein</fullName>
    </recommendedName>
</protein>
<comment type="subcellular location">
    <subcellularLocation>
        <location evidence="1">Membrane</location>
        <topology evidence="1">Single-pass type II membrane protein</topology>
    </subcellularLocation>
</comment>
<keyword evidence="8" id="KW-1185">Reference proteome</keyword>
<dbReference type="GO" id="GO:0016020">
    <property type="term" value="C:membrane"/>
    <property type="evidence" value="ECO:0007669"/>
    <property type="project" value="UniProtKB-SubCell"/>
</dbReference>
<comment type="caution">
    <text evidence="7">The sequence shown here is derived from an EMBL/GenBank/DDBJ whole genome shotgun (WGS) entry which is preliminary data.</text>
</comment>
<evidence type="ECO:0008006" key="9">
    <source>
        <dbReference type="Google" id="ProtNLM"/>
    </source>
</evidence>
<keyword evidence="5" id="KW-0325">Glycoprotein</keyword>
<keyword evidence="6" id="KW-1133">Transmembrane helix</keyword>
<dbReference type="Proteomes" id="UP001630127">
    <property type="component" value="Unassembled WGS sequence"/>
</dbReference>
<dbReference type="EMBL" id="JBJUIK010000016">
    <property type="protein sequence ID" value="KAL3500660.1"/>
    <property type="molecule type" value="Genomic_DNA"/>
</dbReference>
<organism evidence="7 8">
    <name type="scientific">Cinchona calisaya</name>
    <dbReference type="NCBI Taxonomy" id="153742"/>
    <lineage>
        <taxon>Eukaryota</taxon>
        <taxon>Viridiplantae</taxon>
        <taxon>Streptophyta</taxon>
        <taxon>Embryophyta</taxon>
        <taxon>Tracheophyta</taxon>
        <taxon>Spermatophyta</taxon>
        <taxon>Magnoliopsida</taxon>
        <taxon>eudicotyledons</taxon>
        <taxon>Gunneridae</taxon>
        <taxon>Pentapetalae</taxon>
        <taxon>asterids</taxon>
        <taxon>lamiids</taxon>
        <taxon>Gentianales</taxon>
        <taxon>Rubiaceae</taxon>
        <taxon>Cinchonoideae</taxon>
        <taxon>Cinchoneae</taxon>
        <taxon>Cinchona</taxon>
    </lineage>
</organism>
<keyword evidence="2" id="KW-0328">Glycosyltransferase</keyword>
<dbReference type="InterPro" id="IPR003406">
    <property type="entry name" value="Glyco_trans_14"/>
</dbReference>
<evidence type="ECO:0000256" key="5">
    <source>
        <dbReference type="ARBA" id="ARBA00023180"/>
    </source>
</evidence>
<keyword evidence="3" id="KW-0808">Transferase</keyword>
<dbReference type="AlphaFoldDB" id="A0ABD2Y1S5"/>